<name>A0A2T2X579_9FIRM</name>
<dbReference type="AlphaFoldDB" id="A0A2T2X579"/>
<feature type="non-terminal residue" evidence="1">
    <location>
        <position position="27"/>
    </location>
</feature>
<evidence type="ECO:0000313" key="1">
    <source>
        <dbReference type="EMBL" id="PSR29635.1"/>
    </source>
</evidence>
<dbReference type="Proteomes" id="UP000242972">
    <property type="component" value="Unassembled WGS sequence"/>
</dbReference>
<dbReference type="EMBL" id="PXYW01000087">
    <property type="protein sequence ID" value="PSR29635.1"/>
    <property type="molecule type" value="Genomic_DNA"/>
</dbReference>
<sequence>MKSAYDIILRPIITEASTDAMALNKYT</sequence>
<accession>A0A2T2X579</accession>
<keyword evidence="1" id="KW-0689">Ribosomal protein</keyword>
<keyword evidence="1" id="KW-0687">Ribonucleoprotein</keyword>
<protein>
    <submittedName>
        <fullName evidence="1">50S ribosomal protein L23</fullName>
    </submittedName>
</protein>
<dbReference type="GO" id="GO:0005840">
    <property type="term" value="C:ribosome"/>
    <property type="evidence" value="ECO:0007669"/>
    <property type="project" value="UniProtKB-KW"/>
</dbReference>
<proteinExistence type="predicted"/>
<reference evidence="1 2" key="1">
    <citation type="journal article" date="2014" name="BMC Genomics">
        <title>Comparison of environmental and isolate Sulfobacillus genomes reveals diverse carbon, sulfur, nitrogen, and hydrogen metabolisms.</title>
        <authorList>
            <person name="Justice N.B."/>
            <person name="Norman A."/>
            <person name="Brown C.T."/>
            <person name="Singh A."/>
            <person name="Thomas B.C."/>
            <person name="Banfield J.F."/>
        </authorList>
    </citation>
    <scope>NUCLEOTIDE SEQUENCE [LARGE SCALE GENOMIC DNA]</scope>
    <source>
        <strain evidence="1">AMDSBA4</strain>
    </source>
</reference>
<organism evidence="1 2">
    <name type="scientific">Sulfobacillus benefaciens</name>
    <dbReference type="NCBI Taxonomy" id="453960"/>
    <lineage>
        <taxon>Bacteria</taxon>
        <taxon>Bacillati</taxon>
        <taxon>Bacillota</taxon>
        <taxon>Clostridia</taxon>
        <taxon>Eubacteriales</taxon>
        <taxon>Clostridiales Family XVII. Incertae Sedis</taxon>
        <taxon>Sulfobacillus</taxon>
    </lineage>
</organism>
<evidence type="ECO:0000313" key="2">
    <source>
        <dbReference type="Proteomes" id="UP000242972"/>
    </source>
</evidence>
<gene>
    <name evidence="1" type="ORF">C7B46_18440</name>
</gene>
<comment type="caution">
    <text evidence="1">The sequence shown here is derived from an EMBL/GenBank/DDBJ whole genome shotgun (WGS) entry which is preliminary data.</text>
</comment>